<dbReference type="Pfam" id="PF01909">
    <property type="entry name" value="NTP_transf_2"/>
    <property type="match status" value="1"/>
</dbReference>
<evidence type="ECO:0000313" key="2">
    <source>
        <dbReference type="EMBL" id="MBD2150702.1"/>
    </source>
</evidence>
<accession>A0A926UVD1</accession>
<dbReference type="PANTHER" id="PTHR33933:SF1">
    <property type="entry name" value="PROTEIN ADENYLYLTRANSFERASE MNTA-RELATED"/>
    <property type="match status" value="1"/>
</dbReference>
<sequence length="104" mass="12301">MESKVLLQRIKEIVYEIEPTAQIFLYGSRARANARPDSDWDILILVDGVVNPSRRDRLRHQIYEIEWETGEVICSIIRSRQEWNTPRFQQTPFSKSIEKEAILL</sequence>
<dbReference type="InterPro" id="IPR002934">
    <property type="entry name" value="Polymerase_NTP_transf_dom"/>
</dbReference>
<dbReference type="EMBL" id="JACJPY010000031">
    <property type="protein sequence ID" value="MBD2150702.1"/>
    <property type="molecule type" value="Genomic_DNA"/>
</dbReference>
<dbReference type="Proteomes" id="UP000631421">
    <property type="component" value="Unassembled WGS sequence"/>
</dbReference>
<proteinExistence type="predicted"/>
<dbReference type="CDD" id="cd05403">
    <property type="entry name" value="NT_KNTase_like"/>
    <property type="match status" value="1"/>
</dbReference>
<dbReference type="InterPro" id="IPR043519">
    <property type="entry name" value="NT_sf"/>
</dbReference>
<dbReference type="GO" id="GO:0016779">
    <property type="term" value="F:nucleotidyltransferase activity"/>
    <property type="evidence" value="ECO:0007669"/>
    <property type="project" value="InterPro"/>
</dbReference>
<evidence type="ECO:0000313" key="3">
    <source>
        <dbReference type="Proteomes" id="UP000631421"/>
    </source>
</evidence>
<feature type="domain" description="Polymerase nucleotidyl transferase" evidence="1">
    <location>
        <begin position="8"/>
        <end position="102"/>
    </location>
</feature>
<protein>
    <submittedName>
        <fullName evidence="2">Nucleotidyltransferase domain-containing protein</fullName>
    </submittedName>
</protein>
<dbReference type="Gene3D" id="3.30.460.10">
    <property type="entry name" value="Beta Polymerase, domain 2"/>
    <property type="match status" value="1"/>
</dbReference>
<gene>
    <name evidence="2" type="ORF">H6F44_11305</name>
</gene>
<comment type="caution">
    <text evidence="2">The sequence shown here is derived from an EMBL/GenBank/DDBJ whole genome shotgun (WGS) entry which is preliminary data.</text>
</comment>
<keyword evidence="3" id="KW-1185">Reference proteome</keyword>
<reference evidence="2" key="1">
    <citation type="journal article" date="2015" name="ISME J.">
        <title>Draft Genome Sequence of Streptomyces incarnatus NRRL8089, which Produces the Nucleoside Antibiotic Sinefungin.</title>
        <authorList>
            <person name="Oshima K."/>
            <person name="Hattori M."/>
            <person name="Shimizu H."/>
            <person name="Fukuda K."/>
            <person name="Nemoto M."/>
            <person name="Inagaki K."/>
            <person name="Tamura T."/>
        </authorList>
    </citation>
    <scope>NUCLEOTIDE SEQUENCE</scope>
    <source>
        <strain evidence="2">FACHB-1277</strain>
    </source>
</reference>
<dbReference type="SUPFAM" id="SSF81301">
    <property type="entry name" value="Nucleotidyltransferase"/>
    <property type="match status" value="1"/>
</dbReference>
<organism evidence="2 3">
    <name type="scientific">Pseudanabaena cinerea FACHB-1277</name>
    <dbReference type="NCBI Taxonomy" id="2949581"/>
    <lineage>
        <taxon>Bacteria</taxon>
        <taxon>Bacillati</taxon>
        <taxon>Cyanobacteriota</taxon>
        <taxon>Cyanophyceae</taxon>
        <taxon>Pseudanabaenales</taxon>
        <taxon>Pseudanabaenaceae</taxon>
        <taxon>Pseudanabaena</taxon>
        <taxon>Pseudanabaena cinerea</taxon>
    </lineage>
</organism>
<dbReference type="InterPro" id="IPR052548">
    <property type="entry name" value="Type_VII_TA_antitoxin"/>
</dbReference>
<dbReference type="PANTHER" id="PTHR33933">
    <property type="entry name" value="NUCLEOTIDYLTRANSFERASE"/>
    <property type="match status" value="1"/>
</dbReference>
<name>A0A926UVD1_9CYAN</name>
<evidence type="ECO:0000259" key="1">
    <source>
        <dbReference type="Pfam" id="PF01909"/>
    </source>
</evidence>
<reference evidence="2" key="2">
    <citation type="submission" date="2020-08" db="EMBL/GenBank/DDBJ databases">
        <authorList>
            <person name="Chen M."/>
            <person name="Teng W."/>
            <person name="Zhao L."/>
            <person name="Hu C."/>
            <person name="Zhou Y."/>
            <person name="Han B."/>
            <person name="Song L."/>
            <person name="Shu W."/>
        </authorList>
    </citation>
    <scope>NUCLEOTIDE SEQUENCE</scope>
    <source>
        <strain evidence="2">FACHB-1277</strain>
    </source>
</reference>
<dbReference type="AlphaFoldDB" id="A0A926UVD1"/>